<accession>A0A645CL38</accession>
<reference evidence="6" key="1">
    <citation type="submission" date="2019-08" db="EMBL/GenBank/DDBJ databases">
        <authorList>
            <person name="Kucharzyk K."/>
            <person name="Murdoch R.W."/>
            <person name="Higgins S."/>
            <person name="Loffler F."/>
        </authorList>
    </citation>
    <scope>NUCLEOTIDE SEQUENCE</scope>
</reference>
<proteinExistence type="predicted"/>
<dbReference type="PANTHER" id="PTHR20858:SF17">
    <property type="entry name" value="HYDROXYMETHYLPYRIMIDINE_PHOSPHOMETHYLPYRIMIDINE KINASE THI20-RELATED"/>
    <property type="match status" value="1"/>
</dbReference>
<evidence type="ECO:0000256" key="4">
    <source>
        <dbReference type="ARBA" id="ARBA00022840"/>
    </source>
</evidence>
<dbReference type="Pfam" id="PF08543">
    <property type="entry name" value="Phos_pyr_kin"/>
    <property type="match status" value="1"/>
</dbReference>
<dbReference type="FunFam" id="3.40.1190.20:FF:000003">
    <property type="entry name" value="Phosphomethylpyrimidine kinase ThiD"/>
    <property type="match status" value="1"/>
</dbReference>
<dbReference type="SUPFAM" id="SSF53613">
    <property type="entry name" value="Ribokinase-like"/>
    <property type="match status" value="1"/>
</dbReference>
<evidence type="ECO:0000313" key="6">
    <source>
        <dbReference type="EMBL" id="MPM77671.1"/>
    </source>
</evidence>
<dbReference type="AlphaFoldDB" id="A0A645CL38"/>
<dbReference type="GO" id="GO:0005524">
    <property type="term" value="F:ATP binding"/>
    <property type="evidence" value="ECO:0007669"/>
    <property type="project" value="UniProtKB-KW"/>
</dbReference>
<dbReference type="CDD" id="cd01169">
    <property type="entry name" value="HMPP_kinase"/>
    <property type="match status" value="1"/>
</dbReference>
<evidence type="ECO:0000256" key="2">
    <source>
        <dbReference type="ARBA" id="ARBA00022741"/>
    </source>
</evidence>
<dbReference type="GO" id="GO:0008972">
    <property type="term" value="F:phosphomethylpyrimidine kinase activity"/>
    <property type="evidence" value="ECO:0007669"/>
    <property type="project" value="InterPro"/>
</dbReference>
<dbReference type="PANTHER" id="PTHR20858">
    <property type="entry name" value="PHOSPHOMETHYLPYRIMIDINE KINASE"/>
    <property type="match status" value="1"/>
</dbReference>
<dbReference type="InterPro" id="IPR013749">
    <property type="entry name" value="PM/HMP-P_kinase-1"/>
</dbReference>
<dbReference type="EC" id="2.7.1.49" evidence="6"/>
<keyword evidence="1 6" id="KW-0808">Transferase</keyword>
<sequence>MNHVLTIAGSDCSGGAGIQADLKTFAAHGVYGMSVIVSVVAENTQRVMDAQDISPTLIAEQLQAVFEDIRVDAVKIGMLPSPAIMECVANDLERRRPRNIVLDPVMIAKNGYPLMDSHLAETLVTLVFPLVDVVTPNIPEAEVLANMTISSTEDMETAARIIHAFGPRYVVLKGGHRSDDAADLLYDGNTMHWLRAKRIETKNTHGTGCTFSSAIAANLAMGKPINEAVRDAKAYVSMAIAHALTIGKGCGPTHHFHDLYKYGLPSQGAQK</sequence>
<organism evidence="6">
    <name type="scientific">bioreactor metagenome</name>
    <dbReference type="NCBI Taxonomy" id="1076179"/>
    <lineage>
        <taxon>unclassified sequences</taxon>
        <taxon>metagenomes</taxon>
        <taxon>ecological metagenomes</taxon>
    </lineage>
</organism>
<dbReference type="Gene3D" id="3.40.1190.20">
    <property type="match status" value="1"/>
</dbReference>
<keyword evidence="3 6" id="KW-0418">Kinase</keyword>
<dbReference type="GO" id="GO:0008902">
    <property type="term" value="F:hydroxymethylpyrimidine kinase activity"/>
    <property type="evidence" value="ECO:0007669"/>
    <property type="project" value="UniProtKB-EC"/>
</dbReference>
<feature type="domain" description="Pyridoxamine kinase/Phosphomethylpyrimidine kinase" evidence="5">
    <location>
        <begin position="11"/>
        <end position="254"/>
    </location>
</feature>
<evidence type="ECO:0000259" key="5">
    <source>
        <dbReference type="Pfam" id="PF08543"/>
    </source>
</evidence>
<comment type="caution">
    <text evidence="6">The sequence shown here is derived from an EMBL/GenBank/DDBJ whole genome shotgun (WGS) entry which is preliminary data.</text>
</comment>
<dbReference type="GO" id="GO:0009228">
    <property type="term" value="P:thiamine biosynthetic process"/>
    <property type="evidence" value="ECO:0007669"/>
    <property type="project" value="InterPro"/>
</dbReference>
<keyword evidence="4" id="KW-0067">ATP-binding</keyword>
<evidence type="ECO:0000256" key="3">
    <source>
        <dbReference type="ARBA" id="ARBA00022777"/>
    </source>
</evidence>
<dbReference type="InterPro" id="IPR004399">
    <property type="entry name" value="HMP/HMP-P_kinase_dom"/>
</dbReference>
<evidence type="ECO:0000256" key="1">
    <source>
        <dbReference type="ARBA" id="ARBA00022679"/>
    </source>
</evidence>
<keyword evidence="2" id="KW-0547">Nucleotide-binding</keyword>
<dbReference type="InterPro" id="IPR029056">
    <property type="entry name" value="Ribokinase-like"/>
</dbReference>
<dbReference type="NCBIfam" id="TIGR00097">
    <property type="entry name" value="HMP-P_kinase"/>
    <property type="match status" value="1"/>
</dbReference>
<protein>
    <submittedName>
        <fullName evidence="6">Hydroxymethylpyrimidine/phosphomethylpyrimidine kinase</fullName>
        <ecNumber evidence="6">2.7.1.49</ecNumber>
    </submittedName>
</protein>
<dbReference type="GO" id="GO:0005829">
    <property type="term" value="C:cytosol"/>
    <property type="evidence" value="ECO:0007669"/>
    <property type="project" value="TreeGrafter"/>
</dbReference>
<name>A0A645CL38_9ZZZZ</name>
<gene>
    <name evidence="6" type="primary">thiD_18</name>
    <name evidence="6" type="ORF">SDC9_124679</name>
</gene>
<dbReference type="EMBL" id="VSSQ01028096">
    <property type="protein sequence ID" value="MPM77671.1"/>
    <property type="molecule type" value="Genomic_DNA"/>
</dbReference>